<dbReference type="RefSeq" id="NP_671855.1">
    <property type="nucleotide sequence ID" value="NM_147320.1"/>
</dbReference>
<reference evidence="2 3" key="1">
    <citation type="journal article" date="1999" name="Nature">
        <title>Sequence and analysis of chromosome 2 of the plant Arabidopsis thaliana.</title>
        <authorList>
            <person name="Lin X."/>
            <person name="Kaul S."/>
            <person name="Rounsley S."/>
            <person name="Shea T.P."/>
            <person name="Benito M.I."/>
            <person name="Town C.D."/>
            <person name="Fujii C.Y."/>
            <person name="Mason T."/>
            <person name="Bowman C.L."/>
            <person name="Barnstead M."/>
            <person name="Feldblyum T.V."/>
            <person name="Buell C.R."/>
            <person name="Ketchum K.A."/>
            <person name="Lee J."/>
            <person name="Ronning C.M."/>
            <person name="Koo H.L."/>
            <person name="Moffat K.S."/>
            <person name="Cronin L.A."/>
            <person name="Shen M."/>
            <person name="Pai G."/>
            <person name="Van Aken S."/>
            <person name="Umayam L."/>
            <person name="Tallon L.J."/>
            <person name="Gill J.E."/>
            <person name="Adams M.D."/>
            <person name="Carrera A.J."/>
            <person name="Creasy T.H."/>
            <person name="Goodman H.M."/>
            <person name="Somerville C.R."/>
            <person name="Copenhaver G.P."/>
            <person name="Preuss D."/>
            <person name="Nierman W.C."/>
            <person name="White O."/>
            <person name="Eisen J.A."/>
            <person name="Salzberg S.L."/>
            <person name="Fraser C.M."/>
            <person name="Venter J.C."/>
        </authorList>
    </citation>
    <scope>NUCLEOTIDE SEQUENCE [LARGE SCALE GENOMIC DNA]</scope>
    <source>
        <strain evidence="3">cv. Columbia</strain>
    </source>
</reference>
<organism evidence="2 3">
    <name type="scientific">Arabidopsis thaliana</name>
    <name type="common">Mouse-ear cress</name>
    <dbReference type="NCBI Taxonomy" id="3702"/>
    <lineage>
        <taxon>Eukaryota</taxon>
        <taxon>Viridiplantae</taxon>
        <taxon>Streptophyta</taxon>
        <taxon>Embryophyta</taxon>
        <taxon>Tracheophyta</taxon>
        <taxon>Spermatophyta</taxon>
        <taxon>Magnoliopsida</taxon>
        <taxon>eudicotyledons</taxon>
        <taxon>Gunneridae</taxon>
        <taxon>Pentapetalae</taxon>
        <taxon>rosids</taxon>
        <taxon>malvids</taxon>
        <taxon>Brassicales</taxon>
        <taxon>Brassicaceae</taxon>
        <taxon>Camelineae</taxon>
        <taxon>Arabidopsis</taxon>
    </lineage>
</organism>
<dbReference type="EMBL" id="CP002685">
    <property type="protein sequence ID" value="AEC06455.1"/>
    <property type="molecule type" value="Genomic_DNA"/>
</dbReference>
<evidence type="ECO:0000313" key="2">
    <source>
        <dbReference type="EMBL" id="AEC06455.1"/>
    </source>
</evidence>
<dbReference type="AlphaFoldDB" id="F4IJF0"/>
<dbReference type="PaxDb" id="3702-AT2G16015.1"/>
<accession>F4IJF0</accession>
<evidence type="ECO:0000313" key="3">
    <source>
        <dbReference type="Proteomes" id="UP000006548"/>
    </source>
</evidence>
<evidence type="ECO:0000313" key="1">
    <source>
        <dbReference type="Araport" id="AT2G16015"/>
    </source>
</evidence>
<dbReference type="InParanoid" id="F4IJF0"/>
<dbReference type="TAIR" id="AT2G16015"/>
<protein>
    <submittedName>
        <fullName evidence="2">Uncharacterized protein</fullName>
    </submittedName>
</protein>
<name>F4IJF0_ARATH</name>
<keyword evidence="3" id="KW-1185">Reference proteome</keyword>
<dbReference type="Proteomes" id="UP000006548">
    <property type="component" value="Chromosome 2"/>
</dbReference>
<proteinExistence type="predicted"/>
<dbReference type="ExpressionAtlas" id="F4IJF0">
    <property type="expression patterns" value="baseline"/>
</dbReference>
<dbReference type="HOGENOM" id="CLU_2161884_0_0_1"/>
<dbReference type="GeneID" id="816098"/>
<sequence>MVIYLERTSQKPMDNVYLQYEILIAISRRERLKLLSDDIKKLLLDVKQKLLVPIDEKSSKKKKQKKNKKKIGLEKFLIEIIQQDALVMVLHAHAHPSRIAGAFKSLLVFVG</sequence>
<gene>
    <name evidence="1 2" type="ordered locus">At2g16015</name>
</gene>
<dbReference type="Araport" id="AT2G16015"/>
<dbReference type="KEGG" id="ath:AT2G16015"/>
<reference evidence="3" key="2">
    <citation type="journal article" date="2017" name="Plant J.">
        <title>Araport11: a complete reannotation of the Arabidopsis thaliana reference genome.</title>
        <authorList>
            <person name="Cheng C.Y."/>
            <person name="Krishnakumar V."/>
            <person name="Chan A.P."/>
            <person name="Thibaud-Nissen F."/>
            <person name="Schobel S."/>
            <person name="Town C.D."/>
        </authorList>
    </citation>
    <scope>GENOME REANNOTATION</scope>
    <source>
        <strain evidence="3">cv. Columbia</strain>
    </source>
</reference>